<proteinExistence type="predicted"/>
<evidence type="ECO:0000256" key="1">
    <source>
        <dbReference type="SAM" id="MobiDB-lite"/>
    </source>
</evidence>
<dbReference type="HOGENOM" id="CLU_986853_0_0_1"/>
<dbReference type="EMBL" id="DS989829">
    <property type="protein sequence ID" value="EFR05217.1"/>
    <property type="molecule type" value="Genomic_DNA"/>
</dbReference>
<feature type="region of interest" description="Disordered" evidence="1">
    <location>
        <begin position="210"/>
        <end position="234"/>
    </location>
</feature>
<dbReference type="eggNOG" id="ENOG502SE6F">
    <property type="taxonomic scope" value="Eukaryota"/>
</dbReference>
<keyword evidence="4" id="KW-1185">Reference proteome</keyword>
<dbReference type="Proteomes" id="UP000002669">
    <property type="component" value="Unassembled WGS sequence"/>
</dbReference>
<keyword evidence="2" id="KW-0812">Transmembrane</keyword>
<reference evidence="4" key="1">
    <citation type="journal article" date="2012" name="MBio">
        <title>Comparative genome analysis of Trichophyton rubrum and related dermatophytes reveals candidate genes involved in infection.</title>
        <authorList>
            <person name="Martinez D.A."/>
            <person name="Oliver B.G."/>
            <person name="Graeser Y."/>
            <person name="Goldberg J.M."/>
            <person name="Li W."/>
            <person name="Martinez-Rossi N.M."/>
            <person name="Monod M."/>
            <person name="Shelest E."/>
            <person name="Barton R.C."/>
            <person name="Birch E."/>
            <person name="Brakhage A.A."/>
            <person name="Chen Z."/>
            <person name="Gurr S.J."/>
            <person name="Heiman D."/>
            <person name="Heitman J."/>
            <person name="Kosti I."/>
            <person name="Rossi A."/>
            <person name="Saif S."/>
            <person name="Samalova M."/>
            <person name="Saunders C.W."/>
            <person name="Shea T."/>
            <person name="Summerbell R.C."/>
            <person name="Xu J."/>
            <person name="Young S."/>
            <person name="Zeng Q."/>
            <person name="Birren B.W."/>
            <person name="Cuomo C.A."/>
            <person name="White T.C."/>
        </authorList>
    </citation>
    <scope>NUCLEOTIDE SEQUENCE [LARGE SCALE GENOMIC DNA]</scope>
    <source>
        <strain evidence="4">ATCC MYA-4604 / CBS 118893</strain>
    </source>
</reference>
<protein>
    <submittedName>
        <fullName evidence="3">Uncharacterized protein</fullName>
    </submittedName>
</protein>
<keyword evidence="2" id="KW-0472">Membrane</keyword>
<evidence type="ECO:0000313" key="4">
    <source>
        <dbReference type="Proteomes" id="UP000002669"/>
    </source>
</evidence>
<accession>E4V5E3</accession>
<dbReference type="InParanoid" id="E4V5E3"/>
<dbReference type="GeneID" id="10025287"/>
<organism evidence="4">
    <name type="scientific">Arthroderma gypseum (strain ATCC MYA-4604 / CBS 118893)</name>
    <name type="common">Microsporum gypseum</name>
    <dbReference type="NCBI Taxonomy" id="535722"/>
    <lineage>
        <taxon>Eukaryota</taxon>
        <taxon>Fungi</taxon>
        <taxon>Dikarya</taxon>
        <taxon>Ascomycota</taxon>
        <taxon>Pezizomycotina</taxon>
        <taxon>Eurotiomycetes</taxon>
        <taxon>Eurotiomycetidae</taxon>
        <taxon>Onygenales</taxon>
        <taxon>Arthrodermataceae</taxon>
        <taxon>Nannizzia</taxon>
    </lineage>
</organism>
<gene>
    <name evidence="3" type="ORF">MGYG_08231</name>
</gene>
<feature type="region of interest" description="Disordered" evidence="1">
    <location>
        <begin position="88"/>
        <end position="131"/>
    </location>
</feature>
<sequence length="282" mass="29882">MEVAQVDMAAAGTTTAIPLTASAAMVESIVLKASVVSNMTVEKRDVFLWGALAETRTIALACFGSGYRECPGDSKKCYNPNDPRYDSCDWSSGGGDDKQDGGTATNGSSPAPSSASPTPTPSTEESTTSATITGGTSVEYEWYTWTVTCRERSYWSYFYTDITIITSTIYETSTLISVYATNSAEASSSLAEETETMSFYTPPAATALASRTSTRTTSRFNPSTTTSSPFPSVSQYGGSASAGNSRAADLQNWWQLSCLAVMAIMPVWTLLSFVGTSKLVAG</sequence>
<evidence type="ECO:0000256" key="2">
    <source>
        <dbReference type="SAM" id="Phobius"/>
    </source>
</evidence>
<dbReference type="VEuPathDB" id="FungiDB:MGYG_08231"/>
<dbReference type="AlphaFoldDB" id="E4V5E3"/>
<name>E4V5E3_ARTGP</name>
<keyword evidence="2" id="KW-1133">Transmembrane helix</keyword>
<feature type="compositionally biased region" description="Low complexity" evidence="1">
    <location>
        <begin position="101"/>
        <end position="131"/>
    </location>
</feature>
<feature type="transmembrane region" description="Helical" evidence="2">
    <location>
        <begin position="253"/>
        <end position="274"/>
    </location>
</feature>
<dbReference type="RefSeq" id="XP_003170052.1">
    <property type="nucleotide sequence ID" value="XM_003170004.1"/>
</dbReference>
<evidence type="ECO:0000313" key="3">
    <source>
        <dbReference type="EMBL" id="EFR05217.1"/>
    </source>
</evidence>